<evidence type="ECO:0000313" key="2">
    <source>
        <dbReference type="EMBL" id="SMD29319.1"/>
    </source>
</evidence>
<dbReference type="AlphaFoldDB" id="A0A482ZG51"/>
<proteinExistence type="predicted"/>
<reference evidence="2" key="1">
    <citation type="submission" date="2017-03" db="EMBL/GenBank/DDBJ databases">
        <authorList>
            <person name="QRISCLOUD D."/>
        </authorList>
    </citation>
    <scope>NUCLEOTIDE SEQUENCE</scope>
</reference>
<reference evidence="2" key="2">
    <citation type="submission" date="2019-04" db="EMBL/GenBank/DDBJ databases">
        <title>Unravelling the molecular evolution of spider venoms.</title>
        <authorList>
            <person name="Pineda S."/>
        </authorList>
    </citation>
    <scope>NUCLEOTIDE SEQUENCE</scope>
</reference>
<protein>
    <submittedName>
        <fullName evidence="2">U3-Austrotoxin-Ht1a_1</fullName>
    </submittedName>
</protein>
<feature type="signal peptide" evidence="1">
    <location>
        <begin position="1"/>
        <end position="30"/>
    </location>
</feature>
<feature type="chain" id="PRO_5019866474" evidence="1">
    <location>
        <begin position="31"/>
        <end position="93"/>
    </location>
</feature>
<keyword evidence="1" id="KW-0732">Signal</keyword>
<accession>A0A482ZG51</accession>
<dbReference type="EMBL" id="HAGM01000233">
    <property type="protein sequence ID" value="SMD29319.1"/>
    <property type="molecule type" value="Transcribed_RNA"/>
</dbReference>
<organism evidence="2">
    <name type="scientific">Hickmania troglodytes</name>
    <dbReference type="NCBI Taxonomy" id="489260"/>
    <lineage>
        <taxon>Eukaryota</taxon>
        <taxon>Metazoa</taxon>
        <taxon>Ecdysozoa</taxon>
        <taxon>Arthropoda</taxon>
        <taxon>Chelicerata</taxon>
        <taxon>Arachnida</taxon>
        <taxon>Araneae</taxon>
        <taxon>Araneomorphae</taxon>
        <taxon>Austrochilidae</taxon>
        <taxon>Hickmania</taxon>
    </lineage>
</organism>
<name>A0A482ZG51_9ARAC</name>
<evidence type="ECO:0000256" key="1">
    <source>
        <dbReference type="SAM" id="SignalP"/>
    </source>
</evidence>
<sequence length="93" mass="10009">MIEKLSNEMGLKSLFLVVLVLVLASEICLSEEISDTGEENRACATTNRSCTKGAPNSCCSKCDVCSCFLGMSCTCVFNERSNCPKPSVIKCGR</sequence>